<dbReference type="SUPFAM" id="SSF110738">
    <property type="entry name" value="Glycerate kinase I"/>
    <property type="match status" value="1"/>
</dbReference>
<dbReference type="STRING" id="386301.SAMN05216282_10175"/>
<dbReference type="InterPro" id="IPR018193">
    <property type="entry name" value="Glyc_kinase_flavodox-like_fold"/>
</dbReference>
<dbReference type="Gene3D" id="3.90.1510.10">
    <property type="entry name" value="Glycerate kinase, domain 2"/>
    <property type="match status" value="1"/>
</dbReference>
<dbReference type="PIRSF" id="PIRSF006078">
    <property type="entry name" value="GlxK"/>
    <property type="match status" value="1"/>
</dbReference>
<evidence type="ECO:0000256" key="4">
    <source>
        <dbReference type="PIRNR" id="PIRNR006078"/>
    </source>
</evidence>
<protein>
    <submittedName>
        <fullName evidence="5">Glycerate kinase</fullName>
    </submittedName>
</protein>
<dbReference type="Gene3D" id="3.40.50.10350">
    <property type="entry name" value="Glycerate kinase, domain 1"/>
    <property type="match status" value="1"/>
</dbReference>
<proteinExistence type="inferred from homology"/>
<organism evidence="5 6">
    <name type="scientific">Cryobacterium psychrotolerans</name>
    <dbReference type="NCBI Taxonomy" id="386301"/>
    <lineage>
        <taxon>Bacteria</taxon>
        <taxon>Bacillati</taxon>
        <taxon>Actinomycetota</taxon>
        <taxon>Actinomycetes</taxon>
        <taxon>Micrococcales</taxon>
        <taxon>Microbacteriaceae</taxon>
        <taxon>Cryobacterium</taxon>
    </lineage>
</organism>
<dbReference type="Proteomes" id="UP000198701">
    <property type="component" value="Unassembled WGS sequence"/>
</dbReference>
<evidence type="ECO:0000313" key="5">
    <source>
        <dbReference type="EMBL" id="SDJ85147.1"/>
    </source>
</evidence>
<dbReference type="OrthoDB" id="9774290at2"/>
<keyword evidence="6" id="KW-1185">Reference proteome</keyword>
<evidence type="ECO:0000313" key="6">
    <source>
        <dbReference type="Proteomes" id="UP000198701"/>
    </source>
</evidence>
<dbReference type="InterPro" id="IPR036129">
    <property type="entry name" value="Glycerate_kinase_sf"/>
</dbReference>
<dbReference type="GO" id="GO:0031388">
    <property type="term" value="P:organic acid phosphorylation"/>
    <property type="evidence" value="ECO:0007669"/>
    <property type="project" value="UniProtKB-UniRule"/>
</dbReference>
<evidence type="ECO:0000256" key="3">
    <source>
        <dbReference type="ARBA" id="ARBA00022777"/>
    </source>
</evidence>
<dbReference type="GO" id="GO:0008887">
    <property type="term" value="F:glycerate kinase activity"/>
    <property type="evidence" value="ECO:0007669"/>
    <property type="project" value="UniProtKB-UniRule"/>
</dbReference>
<name>A0A1G8X474_9MICO</name>
<keyword evidence="3 4" id="KW-0418">Kinase</keyword>
<dbReference type="Pfam" id="PF02595">
    <property type="entry name" value="Gly_kinase"/>
    <property type="match status" value="1"/>
</dbReference>
<reference evidence="5 6" key="1">
    <citation type="submission" date="2016-10" db="EMBL/GenBank/DDBJ databases">
        <authorList>
            <person name="de Groot N.N."/>
        </authorList>
    </citation>
    <scope>NUCLEOTIDE SEQUENCE [LARGE SCALE GENOMIC DNA]</scope>
    <source>
        <strain evidence="5 6">CGMCC 1.5382</strain>
    </source>
</reference>
<dbReference type="NCBIfam" id="TIGR00045">
    <property type="entry name" value="glycerate kinase"/>
    <property type="match status" value="1"/>
</dbReference>
<gene>
    <name evidence="5" type="ORF">SAMN05216282_10175</name>
</gene>
<sequence>MRIVVAPDKFRGSLSAPDVVAFLEAGLRSVDPGLVIDRAPVADGGEGTLDAAVGSGFTRQVVTVTGPTGLPLQAAFAVRGEEAVIEMATASGLAALPDGVPDALRATSRGTGELIAAALAQGCTHIILGIGGSAGTDGGAGLLSGLGARLLDEAGAVLPDGGGALARLAKVDLSGLDPRLASARITLASDVDNPLLGATGAAAVFAPQKGAGPADVELLESALMNYSRVLAAEIGAVALTATEAPGSGAAGGVGYAVLAVLGGERRAGIDVVLEFTGMQTRVAGATLVITGEGCLDHQSLGGKAPVGVAQAAARAGVPTIAVCGQSTLTPEELIDAGFDRTYALTDLEPDTDRCMSEPGPLLTRIGALIATRLGDDR</sequence>
<accession>A0A1G8X474</accession>
<dbReference type="InterPro" id="IPR018197">
    <property type="entry name" value="Glycerate_kinase_RE-like"/>
</dbReference>
<dbReference type="PANTHER" id="PTHR21599:SF0">
    <property type="entry name" value="GLYCERATE KINASE"/>
    <property type="match status" value="1"/>
</dbReference>
<dbReference type="EMBL" id="FNFU01000001">
    <property type="protein sequence ID" value="SDJ85147.1"/>
    <property type="molecule type" value="Genomic_DNA"/>
</dbReference>
<dbReference type="AlphaFoldDB" id="A0A1G8X474"/>
<dbReference type="RefSeq" id="WP_092321108.1">
    <property type="nucleotide sequence ID" value="NZ_FNFU01000001.1"/>
</dbReference>
<dbReference type="InterPro" id="IPR004381">
    <property type="entry name" value="Glycerate_kinase"/>
</dbReference>
<dbReference type="PANTHER" id="PTHR21599">
    <property type="entry name" value="GLYCERATE KINASE"/>
    <property type="match status" value="1"/>
</dbReference>
<comment type="similarity">
    <text evidence="1 4">Belongs to the glycerate kinase type-1 family.</text>
</comment>
<evidence type="ECO:0000256" key="1">
    <source>
        <dbReference type="ARBA" id="ARBA00006284"/>
    </source>
</evidence>
<keyword evidence="2 4" id="KW-0808">Transferase</keyword>
<evidence type="ECO:0000256" key="2">
    <source>
        <dbReference type="ARBA" id="ARBA00022679"/>
    </source>
</evidence>